<dbReference type="InterPro" id="IPR035979">
    <property type="entry name" value="RBD_domain_sf"/>
</dbReference>
<dbReference type="PROSITE" id="PS50297">
    <property type="entry name" value="ANK_REP_REGION"/>
    <property type="match status" value="1"/>
</dbReference>
<comment type="caution">
    <text evidence="6">The sequence shown here is derived from an EMBL/GenBank/DDBJ whole genome shotgun (WGS) entry which is preliminary data.</text>
</comment>
<dbReference type="SUPFAM" id="SSF48403">
    <property type="entry name" value="Ankyrin repeat"/>
    <property type="match status" value="1"/>
</dbReference>
<dbReference type="InterPro" id="IPR000504">
    <property type="entry name" value="RRM_dom"/>
</dbReference>
<dbReference type="SMART" id="SM00248">
    <property type="entry name" value="ANK"/>
    <property type="match status" value="1"/>
</dbReference>
<dbReference type="Gene3D" id="3.30.70.330">
    <property type="match status" value="1"/>
</dbReference>
<feature type="region of interest" description="Disordered" evidence="4">
    <location>
        <begin position="376"/>
        <end position="402"/>
    </location>
</feature>
<feature type="compositionally biased region" description="Acidic residues" evidence="4">
    <location>
        <begin position="384"/>
        <end position="397"/>
    </location>
</feature>
<feature type="repeat" description="ANK" evidence="2">
    <location>
        <begin position="138"/>
        <end position="170"/>
    </location>
</feature>
<evidence type="ECO:0000256" key="4">
    <source>
        <dbReference type="SAM" id="MobiDB-lite"/>
    </source>
</evidence>
<dbReference type="PANTHER" id="PTHR14398:SF0">
    <property type="entry name" value="ZINC FINGER PROTEIN SWM"/>
    <property type="match status" value="1"/>
</dbReference>
<evidence type="ECO:0000256" key="2">
    <source>
        <dbReference type="PROSITE-ProRule" id="PRU00023"/>
    </source>
</evidence>
<dbReference type="AlphaFoldDB" id="A0A1Q9CB88"/>
<name>A0A1Q9CB88_SYMMI</name>
<evidence type="ECO:0000256" key="1">
    <source>
        <dbReference type="ARBA" id="ARBA00022884"/>
    </source>
</evidence>
<feature type="compositionally biased region" description="Basic and acidic residues" evidence="4">
    <location>
        <begin position="436"/>
        <end position="447"/>
    </location>
</feature>
<keyword evidence="2" id="KW-0040">ANK repeat</keyword>
<dbReference type="PANTHER" id="PTHR14398">
    <property type="entry name" value="RNA RECOGNITION RRM/RNP DOMAIN"/>
    <property type="match status" value="1"/>
</dbReference>
<dbReference type="InterPro" id="IPR012677">
    <property type="entry name" value="Nucleotide-bd_a/b_plait_sf"/>
</dbReference>
<dbReference type="EMBL" id="LSRX01001404">
    <property type="protein sequence ID" value="OLP80204.1"/>
    <property type="molecule type" value="Genomic_DNA"/>
</dbReference>
<dbReference type="GO" id="GO:0005634">
    <property type="term" value="C:nucleus"/>
    <property type="evidence" value="ECO:0007669"/>
    <property type="project" value="TreeGrafter"/>
</dbReference>
<evidence type="ECO:0000313" key="6">
    <source>
        <dbReference type="EMBL" id="OLP80204.1"/>
    </source>
</evidence>
<dbReference type="OrthoDB" id="539213at2759"/>
<dbReference type="PROSITE" id="PS50102">
    <property type="entry name" value="RRM"/>
    <property type="match status" value="1"/>
</dbReference>
<dbReference type="InterPro" id="IPR002110">
    <property type="entry name" value="Ankyrin_rpt"/>
</dbReference>
<dbReference type="Pfam" id="PF00076">
    <property type="entry name" value="RRM_1"/>
    <property type="match status" value="1"/>
</dbReference>
<dbReference type="SUPFAM" id="SSF54928">
    <property type="entry name" value="RNA-binding domain, RBD"/>
    <property type="match status" value="1"/>
</dbReference>
<proteinExistence type="predicted"/>
<organism evidence="6 7">
    <name type="scientific">Symbiodinium microadriaticum</name>
    <name type="common">Dinoflagellate</name>
    <name type="synonym">Zooxanthella microadriatica</name>
    <dbReference type="NCBI Taxonomy" id="2951"/>
    <lineage>
        <taxon>Eukaryota</taxon>
        <taxon>Sar</taxon>
        <taxon>Alveolata</taxon>
        <taxon>Dinophyceae</taxon>
        <taxon>Suessiales</taxon>
        <taxon>Symbiodiniaceae</taxon>
        <taxon>Symbiodinium</taxon>
    </lineage>
</organism>
<dbReference type="PROSITE" id="PS50088">
    <property type="entry name" value="ANK_REPEAT"/>
    <property type="match status" value="1"/>
</dbReference>
<evidence type="ECO:0000259" key="5">
    <source>
        <dbReference type="PROSITE" id="PS50102"/>
    </source>
</evidence>
<keyword evidence="7" id="KW-1185">Reference proteome</keyword>
<evidence type="ECO:0000256" key="3">
    <source>
        <dbReference type="PROSITE-ProRule" id="PRU00176"/>
    </source>
</evidence>
<protein>
    <submittedName>
        <fullName evidence="6">Tankyrase-2</fullName>
    </submittedName>
</protein>
<sequence>MAFLRTDDRQARELLKFMATVTREVLDRYGYHVVPAGASRQLSLRALRSGAAASRAGSREGAEGFMYKGSPRELSNFDERRRRFDNMGDEMDVADDGPEEIPVATQHAFLDQAKSYNFVAVKDMVTAQPGIVNVQPAGRWSALHQAAEAGEEAVVQFLLDHGADKNVKTKDGRTPLQVCKNAACRALLGGPEKRSAGYKPEGEPVAKAPAAKDLTITVNYAASGELLKTATVSSNITVEGFKAILKEGLQKGKVVHVSEMLEACDLASGAVLNAVLGGDEECLVDEEEDGKHADIADAPAAAKEVADAMKEAAPGLSEIQVCGSSESGDGGEIIVIAHPGKICDDDSIGENADEADPEMTGVWTTATLDSIDMKGKLTKGFNKDDEDEEEDEEEEEGGDKKQMLALTAVMNEKLQKHFCFNFGDEEYAAHGIHGKGKGDDPEGHRGSPEGIVLSNVPKELNTLDVLNRHFRQFGEVLKITSQVAEGKAFLQFANRAAAEAALSVPVLDRPDIAVASCAPRPALRRVSLSFAAMGLTGSHLHVDHLKDLDPSTHCVLYSVMMNNKSCSTVCREKKAFVLLRKRPCEYNKEDLHCICEVEKEEAEKECTEGTFTTQLKDGGKNCVALARLRKQPGLQ</sequence>
<dbReference type="Proteomes" id="UP000186817">
    <property type="component" value="Unassembled WGS sequence"/>
</dbReference>
<dbReference type="InterPro" id="IPR036770">
    <property type="entry name" value="Ankyrin_rpt-contain_sf"/>
</dbReference>
<dbReference type="GO" id="GO:0003723">
    <property type="term" value="F:RNA binding"/>
    <property type="evidence" value="ECO:0007669"/>
    <property type="project" value="UniProtKB-UniRule"/>
</dbReference>
<keyword evidence="1 3" id="KW-0694">RNA-binding</keyword>
<dbReference type="InterPro" id="IPR045137">
    <property type="entry name" value="RBM26/27"/>
</dbReference>
<gene>
    <name evidence="6" type="primary">TNKS2</name>
    <name evidence="6" type="ORF">AK812_SmicGene39416</name>
</gene>
<reference evidence="6 7" key="1">
    <citation type="submission" date="2016-02" db="EMBL/GenBank/DDBJ databases">
        <title>Genome analysis of coral dinoflagellate symbionts highlights evolutionary adaptations to a symbiotic lifestyle.</title>
        <authorList>
            <person name="Aranda M."/>
            <person name="Li Y."/>
            <person name="Liew Y.J."/>
            <person name="Baumgarten S."/>
            <person name="Simakov O."/>
            <person name="Wilson M."/>
            <person name="Piel J."/>
            <person name="Ashoor H."/>
            <person name="Bougouffa S."/>
            <person name="Bajic V.B."/>
            <person name="Ryu T."/>
            <person name="Ravasi T."/>
            <person name="Bayer T."/>
            <person name="Micklem G."/>
            <person name="Kim H."/>
            <person name="Bhak J."/>
            <person name="Lajeunesse T.C."/>
            <person name="Voolstra C.R."/>
        </authorList>
    </citation>
    <scope>NUCLEOTIDE SEQUENCE [LARGE SCALE GENOMIC DNA]</scope>
    <source>
        <strain evidence="6 7">CCMP2467</strain>
    </source>
</reference>
<accession>A0A1Q9CB88</accession>
<dbReference type="Pfam" id="PF12796">
    <property type="entry name" value="Ank_2"/>
    <property type="match status" value="1"/>
</dbReference>
<evidence type="ECO:0000313" key="7">
    <source>
        <dbReference type="Proteomes" id="UP000186817"/>
    </source>
</evidence>
<feature type="domain" description="RRM" evidence="5">
    <location>
        <begin position="449"/>
        <end position="533"/>
    </location>
</feature>
<dbReference type="Gene3D" id="1.25.40.20">
    <property type="entry name" value="Ankyrin repeat-containing domain"/>
    <property type="match status" value="1"/>
</dbReference>
<feature type="region of interest" description="Disordered" evidence="4">
    <location>
        <begin position="432"/>
        <end position="452"/>
    </location>
</feature>